<dbReference type="PANTHER" id="PTHR17453:SF0">
    <property type="entry name" value="SIGNAL RECOGNITION PARTICLE 19 KDA PROTEIN"/>
    <property type="match status" value="1"/>
</dbReference>
<dbReference type="Pfam" id="PF01922">
    <property type="entry name" value="SRP19"/>
    <property type="match status" value="1"/>
</dbReference>
<gene>
    <name evidence="6" type="ORF">MSYG_3409</name>
</gene>
<dbReference type="OMA" id="SVWWPLS"/>
<keyword evidence="3" id="KW-0733">Signal recognition particle</keyword>
<dbReference type="GO" id="GO:0006617">
    <property type="term" value="P:SRP-dependent cotranslational protein targeting to membrane, signal sequence recognition"/>
    <property type="evidence" value="ECO:0007669"/>
    <property type="project" value="TreeGrafter"/>
</dbReference>
<feature type="compositionally biased region" description="Low complexity" evidence="5">
    <location>
        <begin position="240"/>
        <end position="252"/>
    </location>
</feature>
<name>A0A1M8A9E0_MALS4</name>
<feature type="compositionally biased region" description="Basic residues" evidence="5">
    <location>
        <begin position="273"/>
        <end position="284"/>
    </location>
</feature>
<feature type="compositionally biased region" description="Acidic residues" evidence="5">
    <location>
        <begin position="1"/>
        <end position="14"/>
    </location>
</feature>
<dbReference type="VEuPathDB" id="FungiDB:MSYG_3409"/>
<dbReference type="GO" id="GO:0008312">
    <property type="term" value="F:7S RNA binding"/>
    <property type="evidence" value="ECO:0007669"/>
    <property type="project" value="InterPro"/>
</dbReference>
<dbReference type="InterPro" id="IPR036521">
    <property type="entry name" value="SRP19-like_sf"/>
</dbReference>
<reference evidence="7" key="1">
    <citation type="journal article" date="2017" name="Nucleic Acids Res.">
        <title>Proteogenomics produces comprehensive and highly accurate protein-coding gene annotation in a complete genome assembly of Malassezia sympodialis.</title>
        <authorList>
            <person name="Zhu Y."/>
            <person name="Engstroem P.G."/>
            <person name="Tellgren-Roth C."/>
            <person name="Baudo C.D."/>
            <person name="Kennell J.C."/>
            <person name="Sun S."/>
            <person name="Billmyre R.B."/>
            <person name="Schroeder M.S."/>
            <person name="Andersson A."/>
            <person name="Holm T."/>
            <person name="Sigurgeirsson B."/>
            <person name="Wu G."/>
            <person name="Sankaranarayanan S.R."/>
            <person name="Siddharthan R."/>
            <person name="Sanyal K."/>
            <person name="Lundeberg J."/>
            <person name="Nystedt B."/>
            <person name="Boekhout T."/>
            <person name="Dawson T.L. Jr."/>
            <person name="Heitman J."/>
            <person name="Scheynius A."/>
            <person name="Lehtioe J."/>
        </authorList>
    </citation>
    <scope>NUCLEOTIDE SEQUENCE [LARGE SCALE GENOMIC DNA]</scope>
    <source>
        <strain evidence="7">ATCC 42132</strain>
    </source>
</reference>
<comment type="subcellular location">
    <subcellularLocation>
        <location evidence="1">Cytoplasm</location>
    </subcellularLocation>
</comment>
<evidence type="ECO:0000313" key="7">
    <source>
        <dbReference type="Proteomes" id="UP000186303"/>
    </source>
</evidence>
<dbReference type="SUPFAM" id="SSF69695">
    <property type="entry name" value="SRP19"/>
    <property type="match status" value="1"/>
</dbReference>
<feature type="region of interest" description="Disordered" evidence="5">
    <location>
        <begin position="1"/>
        <end position="32"/>
    </location>
</feature>
<dbReference type="STRING" id="1230383.A0A1M8A9E0"/>
<evidence type="ECO:0000256" key="5">
    <source>
        <dbReference type="SAM" id="MobiDB-lite"/>
    </source>
</evidence>
<organism evidence="6 7">
    <name type="scientific">Malassezia sympodialis (strain ATCC 42132)</name>
    <name type="common">Atopic eczema-associated yeast</name>
    <dbReference type="NCBI Taxonomy" id="1230383"/>
    <lineage>
        <taxon>Eukaryota</taxon>
        <taxon>Fungi</taxon>
        <taxon>Dikarya</taxon>
        <taxon>Basidiomycota</taxon>
        <taxon>Ustilaginomycotina</taxon>
        <taxon>Malasseziomycetes</taxon>
        <taxon>Malasseziales</taxon>
        <taxon>Malasseziaceae</taxon>
        <taxon>Malassezia</taxon>
    </lineage>
</organism>
<dbReference type="EMBL" id="LT671825">
    <property type="protein sequence ID" value="SHO79060.1"/>
    <property type="molecule type" value="Genomic_DNA"/>
</dbReference>
<dbReference type="Gene3D" id="3.30.56.30">
    <property type="entry name" value="Signal recognition particle, SRP19-like subunit"/>
    <property type="match status" value="1"/>
</dbReference>
<proteinExistence type="predicted"/>
<accession>A0A1M8A9E0</accession>
<evidence type="ECO:0000256" key="1">
    <source>
        <dbReference type="ARBA" id="ARBA00004496"/>
    </source>
</evidence>
<keyword evidence="4" id="KW-0687">Ribonucleoprotein</keyword>
<keyword evidence="7" id="KW-1185">Reference proteome</keyword>
<feature type="region of interest" description="Disordered" evidence="5">
    <location>
        <begin position="174"/>
        <end position="197"/>
    </location>
</feature>
<dbReference type="Proteomes" id="UP000186303">
    <property type="component" value="Chromosome 5"/>
</dbReference>
<dbReference type="GO" id="GO:0005786">
    <property type="term" value="C:signal recognition particle, endoplasmic reticulum targeting"/>
    <property type="evidence" value="ECO:0007669"/>
    <property type="project" value="UniProtKB-KW"/>
</dbReference>
<dbReference type="InterPro" id="IPR002778">
    <property type="entry name" value="Signal_recog_particle_SRP19"/>
</dbReference>
<dbReference type="OrthoDB" id="2527451at2759"/>
<keyword evidence="2" id="KW-0963">Cytoplasm</keyword>
<evidence type="ECO:0000256" key="3">
    <source>
        <dbReference type="ARBA" id="ARBA00023135"/>
    </source>
</evidence>
<evidence type="ECO:0000313" key="6">
    <source>
        <dbReference type="EMBL" id="SHO79060.1"/>
    </source>
</evidence>
<evidence type="ECO:0000256" key="4">
    <source>
        <dbReference type="ARBA" id="ARBA00023274"/>
    </source>
</evidence>
<evidence type="ECO:0000256" key="2">
    <source>
        <dbReference type="ARBA" id="ARBA00022490"/>
    </source>
</evidence>
<dbReference type="AlphaFoldDB" id="A0A1M8A9E0"/>
<feature type="region of interest" description="Disordered" evidence="5">
    <location>
        <begin position="240"/>
        <end position="284"/>
    </location>
</feature>
<protein>
    <submittedName>
        <fullName evidence="6">Similar to S.cerevisiae protein SEC65 (Subunit of the signal recognition particle (SRP))</fullName>
    </submittedName>
</protein>
<dbReference type="PANTHER" id="PTHR17453">
    <property type="entry name" value="SIGNAL RECOGNITION PARTICLE 19 KD PROTEIN"/>
    <property type="match status" value="1"/>
</dbReference>
<sequence>MPGEEFDDDFEFDLPEAPPVPAGGSNAQQSMPPAQMEMMQQMMQQMSGGRPGAQPARQYPSDVVMDGEEDGPHKHWTTVYPIYVDAKRRYRHGCRRVAYEKAVLFPNSLYLANAAKRLELEYKHEPNRTHPQDWENPGRIKVRLFGPDGRPLHANIPTKQKLIEAISELLQSKAGGVPPPLTERRRCSQQSSRAALRPRQRLIRQVPFPEPLPPHSPALATGLLNMDMAKMPGADALKSMGPLGSMMSSMGLGDDDEPPAAQTPAKPPPALGRRQRKRVVRIGR</sequence>